<dbReference type="PANTHER" id="PTHR33908">
    <property type="entry name" value="MANNOSYLTRANSFERASE YKCB-RELATED"/>
    <property type="match status" value="1"/>
</dbReference>
<gene>
    <name evidence="10" type="ORF">PYH38_001054</name>
</gene>
<evidence type="ECO:0000256" key="8">
    <source>
        <dbReference type="SAM" id="Phobius"/>
    </source>
</evidence>
<keyword evidence="2" id="KW-1003">Cell membrane</keyword>
<evidence type="ECO:0000313" key="11">
    <source>
        <dbReference type="Proteomes" id="UP001235547"/>
    </source>
</evidence>
<proteinExistence type="predicted"/>
<feature type="transmembrane region" description="Helical" evidence="8">
    <location>
        <begin position="253"/>
        <end position="270"/>
    </location>
</feature>
<evidence type="ECO:0000256" key="4">
    <source>
        <dbReference type="ARBA" id="ARBA00022679"/>
    </source>
</evidence>
<feature type="transmembrane region" description="Helical" evidence="8">
    <location>
        <begin position="372"/>
        <end position="389"/>
    </location>
</feature>
<evidence type="ECO:0000256" key="5">
    <source>
        <dbReference type="ARBA" id="ARBA00022692"/>
    </source>
</evidence>
<name>A0ABY8CSJ9_9HYPH</name>
<evidence type="ECO:0000256" key="1">
    <source>
        <dbReference type="ARBA" id="ARBA00004651"/>
    </source>
</evidence>
<evidence type="ECO:0000256" key="3">
    <source>
        <dbReference type="ARBA" id="ARBA00022676"/>
    </source>
</evidence>
<keyword evidence="5 8" id="KW-0812">Transmembrane</keyword>
<feature type="transmembrane region" description="Helical" evidence="8">
    <location>
        <begin position="30"/>
        <end position="54"/>
    </location>
</feature>
<dbReference type="RefSeq" id="WP_280732369.1">
    <property type="nucleotide sequence ID" value="NZ_CP120367.1"/>
</dbReference>
<sequence length="542" mass="58517">MERQRQQRAQQWSARLTNNALAPFNARVQLISAAALSLAVSILFLTTTSIGIGILPDSVAYMQIGSARHFAPLYTWLLKGATLAQIELTAAAWLLNWILYVVNAVLILRLLSLGTLSPIWAFLGTVLIVGHPVFVEYHSIAMTEPLFIALVLTAAFAFLRAVQDNRGSGLALVGAVIGLGMLTRFAAAPLLPTLATIRLLAGGGNLAKRTIDCAMMVCGCAIVFGSWLIASELTSGQSTGRSLEFRGDPDTEYWLRTIVSAATMLLPSALGPAIRILFLALVSGAFVIIAVNYAHAWLRLSPVRRAQPQVLVPVVFGLLSLFYAIFLVVSVMIQYRLNLTGRFLLPLYVFLVLAAITPFGAGNLGFMRRRELGTVLAALALVIGASNLVRTAVFTVSTHSSGQGYAHKVWSTSPVLAAAAKLPAGAAIYSNAPDLVEFRLGRSAAYIPARFNHLSGRDDSPVPFAHQVNAMRRRLAQGNAYVVFIYGVDWRDYLISENALLLSVPLVEEATLPDGRVYRGANKVTDVPVLQRSASSTLNEDM</sequence>
<evidence type="ECO:0000256" key="6">
    <source>
        <dbReference type="ARBA" id="ARBA00022989"/>
    </source>
</evidence>
<feature type="transmembrane region" description="Helical" evidence="8">
    <location>
        <begin position="90"/>
        <end position="111"/>
    </location>
</feature>
<dbReference type="EMBL" id="CP120370">
    <property type="protein sequence ID" value="WEX81614.1"/>
    <property type="molecule type" value="Genomic_DNA"/>
</dbReference>
<keyword evidence="4" id="KW-0808">Transferase</keyword>
<feature type="domain" description="Glycosyltransferase RgtA/B/C/D-like" evidence="9">
    <location>
        <begin position="71"/>
        <end position="222"/>
    </location>
</feature>
<keyword evidence="6 8" id="KW-1133">Transmembrane helix</keyword>
<reference evidence="10 11" key="1">
    <citation type="submission" date="2023-03" db="EMBL/GenBank/DDBJ databases">
        <authorList>
            <person name="Kaur S."/>
            <person name="Espinosa-Saiz D."/>
            <person name="Velazquez E."/>
            <person name="Menendez E."/>
            <person name="diCenzo G.C."/>
        </authorList>
    </citation>
    <scope>NUCLEOTIDE SEQUENCE [LARGE SCALE GENOMIC DNA]</scope>
    <source>
        <strain evidence="10 11">LMG 27395</strain>
    </source>
</reference>
<dbReference type="Proteomes" id="UP001235547">
    <property type="component" value="Chromosome 2"/>
</dbReference>
<evidence type="ECO:0000256" key="7">
    <source>
        <dbReference type="ARBA" id="ARBA00023136"/>
    </source>
</evidence>
<protein>
    <submittedName>
        <fullName evidence="10">Glycosyltransferase family 39 protein</fullName>
    </submittedName>
</protein>
<dbReference type="InterPro" id="IPR038731">
    <property type="entry name" value="RgtA/B/C-like"/>
</dbReference>
<organism evidence="10 11">
    <name type="scientific">Sinorhizobium numidicum</name>
    <dbReference type="NCBI Taxonomy" id="680248"/>
    <lineage>
        <taxon>Bacteria</taxon>
        <taxon>Pseudomonadati</taxon>
        <taxon>Pseudomonadota</taxon>
        <taxon>Alphaproteobacteria</taxon>
        <taxon>Hyphomicrobiales</taxon>
        <taxon>Rhizobiaceae</taxon>
        <taxon>Sinorhizobium/Ensifer group</taxon>
        <taxon>Sinorhizobium</taxon>
    </lineage>
</organism>
<comment type="subcellular location">
    <subcellularLocation>
        <location evidence="1">Cell membrane</location>
        <topology evidence="1">Multi-pass membrane protein</topology>
    </subcellularLocation>
</comment>
<keyword evidence="11" id="KW-1185">Reference proteome</keyword>
<feature type="transmembrane region" description="Helical" evidence="8">
    <location>
        <begin position="277"/>
        <end position="298"/>
    </location>
</feature>
<evidence type="ECO:0000256" key="2">
    <source>
        <dbReference type="ARBA" id="ARBA00022475"/>
    </source>
</evidence>
<feature type="transmembrane region" description="Helical" evidence="8">
    <location>
        <begin position="169"/>
        <end position="201"/>
    </location>
</feature>
<feature type="transmembrane region" description="Helical" evidence="8">
    <location>
        <begin position="213"/>
        <end position="233"/>
    </location>
</feature>
<feature type="transmembrane region" description="Helical" evidence="8">
    <location>
        <begin position="345"/>
        <end position="366"/>
    </location>
</feature>
<accession>A0ABY8CSJ9</accession>
<evidence type="ECO:0000313" key="10">
    <source>
        <dbReference type="EMBL" id="WEX81614.1"/>
    </source>
</evidence>
<keyword evidence="3" id="KW-0328">Glycosyltransferase</keyword>
<dbReference type="Pfam" id="PF13231">
    <property type="entry name" value="PMT_2"/>
    <property type="match status" value="1"/>
</dbReference>
<dbReference type="InterPro" id="IPR050297">
    <property type="entry name" value="LipidA_mod_glycosyltrf_83"/>
</dbReference>
<evidence type="ECO:0000259" key="9">
    <source>
        <dbReference type="Pfam" id="PF13231"/>
    </source>
</evidence>
<keyword evidence="7 8" id="KW-0472">Membrane</keyword>
<dbReference type="PANTHER" id="PTHR33908:SF11">
    <property type="entry name" value="MEMBRANE PROTEIN"/>
    <property type="match status" value="1"/>
</dbReference>
<feature type="transmembrane region" description="Helical" evidence="8">
    <location>
        <begin position="310"/>
        <end position="333"/>
    </location>
</feature>
<feature type="transmembrane region" description="Helical" evidence="8">
    <location>
        <begin position="146"/>
        <end position="163"/>
    </location>
</feature>
<feature type="transmembrane region" description="Helical" evidence="8">
    <location>
        <begin position="117"/>
        <end position="134"/>
    </location>
</feature>